<dbReference type="EMBL" id="CAJNOG010000282">
    <property type="protein sequence ID" value="CAF1143488.1"/>
    <property type="molecule type" value="Genomic_DNA"/>
</dbReference>
<evidence type="ECO:0000313" key="8">
    <source>
        <dbReference type="EMBL" id="CAF1143488.1"/>
    </source>
</evidence>
<dbReference type="Gene3D" id="2.60.40.1760">
    <property type="entry name" value="glycosyl hydrolase (family 31)"/>
    <property type="match status" value="1"/>
</dbReference>
<dbReference type="CDD" id="cd06602">
    <property type="entry name" value="GH31_MGAM_SI_GAA"/>
    <property type="match status" value="1"/>
</dbReference>
<dbReference type="InterPro" id="IPR004821">
    <property type="entry name" value="Cyt_trans-like"/>
</dbReference>
<keyword evidence="4" id="KW-0326">Glycosidase</keyword>
<dbReference type="InterPro" id="IPR000322">
    <property type="entry name" value="Glyco_hydro_31_TIM"/>
</dbReference>
<dbReference type="Pfam" id="PF01467">
    <property type="entry name" value="CTP_transf_like"/>
    <property type="match status" value="1"/>
</dbReference>
<evidence type="ECO:0000313" key="9">
    <source>
        <dbReference type="Proteomes" id="UP000663845"/>
    </source>
</evidence>
<dbReference type="InterPro" id="IPR014729">
    <property type="entry name" value="Rossmann-like_a/b/a_fold"/>
</dbReference>
<evidence type="ECO:0000256" key="3">
    <source>
        <dbReference type="ARBA" id="ARBA00041343"/>
    </source>
</evidence>
<dbReference type="GO" id="GO:0004558">
    <property type="term" value="F:alpha-1,4-glucosidase activity"/>
    <property type="evidence" value="ECO:0007669"/>
    <property type="project" value="TreeGrafter"/>
</dbReference>
<feature type="domain" description="Glycoside hydrolase family 31 N-terminal" evidence="7">
    <location>
        <begin position="55"/>
        <end position="146"/>
    </location>
</feature>
<proteinExistence type="inferred from homology"/>
<dbReference type="NCBIfam" id="TIGR00125">
    <property type="entry name" value="cyt_tran_rel"/>
    <property type="match status" value="1"/>
</dbReference>
<dbReference type="SUPFAM" id="SSF51445">
    <property type="entry name" value="(Trans)glycosidases"/>
    <property type="match status" value="1"/>
</dbReference>
<dbReference type="PROSITE" id="PS00129">
    <property type="entry name" value="GLYCOSYL_HYDROL_F31_1"/>
    <property type="match status" value="1"/>
</dbReference>
<organism evidence="8 9">
    <name type="scientific">Adineta steineri</name>
    <dbReference type="NCBI Taxonomy" id="433720"/>
    <lineage>
        <taxon>Eukaryota</taxon>
        <taxon>Metazoa</taxon>
        <taxon>Spiralia</taxon>
        <taxon>Gnathifera</taxon>
        <taxon>Rotifera</taxon>
        <taxon>Eurotatoria</taxon>
        <taxon>Bdelloidea</taxon>
        <taxon>Adinetida</taxon>
        <taxon>Adinetidae</taxon>
        <taxon>Adineta</taxon>
    </lineage>
</organism>
<dbReference type="PANTHER" id="PTHR22762">
    <property type="entry name" value="ALPHA-GLUCOSIDASE"/>
    <property type="match status" value="1"/>
</dbReference>
<dbReference type="Pfam" id="PF01055">
    <property type="entry name" value="Glyco_hydro_31_2nd"/>
    <property type="match status" value="1"/>
</dbReference>
<evidence type="ECO:0000259" key="7">
    <source>
        <dbReference type="Pfam" id="PF13802"/>
    </source>
</evidence>
<feature type="domain" description="Cytidyltransferase-like" evidence="6">
    <location>
        <begin position="605"/>
        <end position="699"/>
    </location>
</feature>
<feature type="domain" description="Glycoside hydrolase family 31 TIM barrel" evidence="5">
    <location>
        <begin position="196"/>
        <end position="575"/>
    </location>
</feature>
<dbReference type="Gene3D" id="2.60.40.1180">
    <property type="entry name" value="Golgi alpha-mannosidase II"/>
    <property type="match status" value="1"/>
</dbReference>
<dbReference type="InterPro" id="IPR030458">
    <property type="entry name" value="Glyco_hydro_31_AS"/>
</dbReference>
<dbReference type="InterPro" id="IPR025887">
    <property type="entry name" value="Glyco_hydro_31_N_dom"/>
</dbReference>
<dbReference type="GO" id="GO:0030246">
    <property type="term" value="F:carbohydrate binding"/>
    <property type="evidence" value="ECO:0007669"/>
    <property type="project" value="InterPro"/>
</dbReference>
<dbReference type="Proteomes" id="UP000663845">
    <property type="component" value="Unassembled WGS sequence"/>
</dbReference>
<comment type="similarity">
    <text evidence="1 4">Belongs to the glycosyl hydrolase 31 family.</text>
</comment>
<dbReference type="CDD" id="cd14752">
    <property type="entry name" value="GH31_N"/>
    <property type="match status" value="1"/>
</dbReference>
<dbReference type="InterPro" id="IPR013780">
    <property type="entry name" value="Glyco_hydro_b"/>
</dbReference>
<dbReference type="Gene3D" id="3.40.50.620">
    <property type="entry name" value="HUPs"/>
    <property type="match status" value="1"/>
</dbReference>
<keyword evidence="2" id="KW-0325">Glycoprotein</keyword>
<dbReference type="InterPro" id="IPR017853">
    <property type="entry name" value="GH"/>
</dbReference>
<dbReference type="SUPFAM" id="SSF52374">
    <property type="entry name" value="Nucleotidylyl transferase"/>
    <property type="match status" value="1"/>
</dbReference>
<dbReference type="AlphaFoldDB" id="A0A814S714"/>
<evidence type="ECO:0000256" key="2">
    <source>
        <dbReference type="ARBA" id="ARBA00023180"/>
    </source>
</evidence>
<keyword evidence="4" id="KW-0378">Hydrolase</keyword>
<evidence type="ECO:0000259" key="5">
    <source>
        <dbReference type="Pfam" id="PF01055"/>
    </source>
</evidence>
<evidence type="ECO:0000259" key="6">
    <source>
        <dbReference type="Pfam" id="PF01467"/>
    </source>
</evidence>
<dbReference type="SUPFAM" id="SSF74650">
    <property type="entry name" value="Galactose mutarotase-like"/>
    <property type="match status" value="1"/>
</dbReference>
<name>A0A814S714_9BILA</name>
<gene>
    <name evidence="8" type="ORF">JYZ213_LOCUS23690</name>
</gene>
<evidence type="ECO:0000256" key="1">
    <source>
        <dbReference type="ARBA" id="ARBA00007806"/>
    </source>
</evidence>
<comment type="caution">
    <text evidence="8">The sequence shown here is derived from an EMBL/GenBank/DDBJ whole genome shotgun (WGS) entry which is preliminary data.</text>
</comment>
<evidence type="ECO:0000256" key="4">
    <source>
        <dbReference type="RuleBase" id="RU361185"/>
    </source>
</evidence>
<protein>
    <recommendedName>
        <fullName evidence="3">Maltase</fullName>
    </recommendedName>
</protein>
<accession>A0A814S714</accession>
<reference evidence="8" key="1">
    <citation type="submission" date="2021-02" db="EMBL/GenBank/DDBJ databases">
        <authorList>
            <person name="Nowell W R."/>
        </authorList>
    </citation>
    <scope>NUCLEOTIDE SEQUENCE</scope>
</reference>
<dbReference type="InterPro" id="IPR011013">
    <property type="entry name" value="Gal_mutarotase_sf_dom"/>
</dbReference>
<dbReference type="PANTHER" id="PTHR22762:SF133">
    <property type="entry name" value="P-TYPE DOMAIN-CONTAINING PROTEIN"/>
    <property type="match status" value="1"/>
</dbReference>
<dbReference type="Pfam" id="PF13802">
    <property type="entry name" value="Gal_mutarotas_2"/>
    <property type="match status" value="1"/>
</dbReference>
<dbReference type="GO" id="GO:0005975">
    <property type="term" value="P:carbohydrate metabolic process"/>
    <property type="evidence" value="ECO:0007669"/>
    <property type="project" value="InterPro"/>
</dbReference>
<sequence length="759" mass="87512">MTIRDSNAERYEVPVPIQWHPMVPTNSSPAQFKFEITKTVNEQIGFRIRRTSTQSILFDTSLFAEGFIYDDQYIQIITTTPSRNSYGFGENTHRTFRHTLKDSLRYGIFGRDQQPYGGNENLYGAHPFYMGIEDDGQAFGVLIFNSNAQDYKFDEFADNQAMLTYRTIGGILDVLFFAGPRPEDVIRQYQEVIGKPYMPPYWALGFQLCRYGYNSLENMRAAMWRTLDAGIPLDVMYGDIDYFDKRLDFTWDPENFKGLPEYVDWLHALGMKFITILDPAIDSEAKNYDVFTRGQQKDIWIKWPTHRNIQFNETGNRNMLGYVWPDGKTVFPDFFYPPAKEWWKSEILAYYSKLKFDGLWIDMNEPANFDTNANRPFNYPDHKPDWNLHCPKDEPLETPKYKTAILGQYLSDKTMCMIGEQTDGQGKIYKHYDVHNLYGWSETVASLPAARATDNKRSVVISRSTFPTSGAMSGHWLGDNRADWAHLKYNIIGILEFNLFGIPYVGADICGFEAETTEQMCQRWMQLGAFNPFFRNHNGLNYRDHDPGNWAAPAVRSNRRAVEIRYTLNPYLYTLFHQVHRSGGTVVRSMAHEFPSIPEWERIVFTNGCFDIVHLGHINYLEKARQLGDKLIVALNTDKSTSQIKGPQRPVINEYARARHMAALQFVDIVTLFDELTPIILIEAIQPNILVKGGDYTNETIIGADFVVQHGGTVQTISLIKGYSTTALIKSIQNDVDDKHIINKEILIRTPAYMYHLFV</sequence>
<dbReference type="Gene3D" id="3.20.20.80">
    <property type="entry name" value="Glycosidases"/>
    <property type="match status" value="1"/>
</dbReference>